<evidence type="ECO:0000313" key="2">
    <source>
        <dbReference type="Proteomes" id="UP000281514"/>
    </source>
</evidence>
<protein>
    <submittedName>
        <fullName evidence="1">Uncharacterized protein</fullName>
    </submittedName>
</protein>
<dbReference type="EMBL" id="RBTX01000180">
    <property type="protein sequence ID" value="RMU37969.1"/>
    <property type="molecule type" value="Genomic_DNA"/>
</dbReference>
<sequence>MGMPSEPHHDEYVLSLARECPFPEWLLLELPDGKWGAFWHAGLEGTWATAVWEGDYSACALVHADRFEVLRYMEKHQSH</sequence>
<dbReference type="Proteomes" id="UP000281514">
    <property type="component" value="Unassembled WGS sequence"/>
</dbReference>
<gene>
    <name evidence="1" type="ORF">ALP32_200295</name>
</gene>
<evidence type="ECO:0000313" key="1">
    <source>
        <dbReference type="EMBL" id="RMU37969.1"/>
    </source>
</evidence>
<comment type="caution">
    <text evidence="1">The sequence shown here is derived from an EMBL/GenBank/DDBJ whole genome shotgun (WGS) entry which is preliminary data.</text>
</comment>
<dbReference type="AlphaFoldDB" id="A0A3M5TWI2"/>
<proteinExistence type="predicted"/>
<reference evidence="1 2" key="1">
    <citation type="submission" date="2018-08" db="EMBL/GenBank/DDBJ databases">
        <title>Recombination of ecologically and evolutionarily significant loci maintains genetic cohesion in the Pseudomonas syringae species complex.</title>
        <authorList>
            <person name="Dillon M."/>
            <person name="Thakur S."/>
            <person name="Almeida R.N.D."/>
            <person name="Weir B.S."/>
            <person name="Guttman D.S."/>
        </authorList>
    </citation>
    <scope>NUCLEOTIDE SEQUENCE [LARGE SCALE GENOMIC DNA]</scope>
    <source>
        <strain evidence="1 2">ICMP 9749</strain>
    </source>
</reference>
<name>A0A3M5TWI2_9PSED</name>
<accession>A0A3M5TWI2</accession>
<organism evidence="1 2">
    <name type="scientific">Pseudomonas avellanae</name>
    <dbReference type="NCBI Taxonomy" id="46257"/>
    <lineage>
        <taxon>Bacteria</taxon>
        <taxon>Pseudomonadati</taxon>
        <taxon>Pseudomonadota</taxon>
        <taxon>Gammaproteobacteria</taxon>
        <taxon>Pseudomonadales</taxon>
        <taxon>Pseudomonadaceae</taxon>
        <taxon>Pseudomonas</taxon>
    </lineage>
</organism>